<protein>
    <submittedName>
        <fullName evidence="5">Alkaline phosphatase</fullName>
        <ecNumber evidence="5">3.1.3.1</ecNumber>
    </submittedName>
</protein>
<dbReference type="InterPro" id="IPR017850">
    <property type="entry name" value="Alkaline_phosphatase_core_sf"/>
</dbReference>
<dbReference type="SMART" id="SM00098">
    <property type="entry name" value="alkPPc"/>
    <property type="match status" value="1"/>
</dbReference>
<accession>A0ABW6YU82</accession>
<keyword evidence="5" id="KW-0378">Hydrolase</keyword>
<dbReference type="PANTHER" id="PTHR11596">
    <property type="entry name" value="ALKALINE PHOSPHATASE"/>
    <property type="match status" value="1"/>
</dbReference>
<dbReference type="InterPro" id="IPR006311">
    <property type="entry name" value="TAT_signal"/>
</dbReference>
<keyword evidence="1" id="KW-0597">Phosphoprotein</keyword>
<feature type="signal peptide" evidence="4">
    <location>
        <begin position="1"/>
        <end position="23"/>
    </location>
</feature>
<evidence type="ECO:0000256" key="4">
    <source>
        <dbReference type="SAM" id="SignalP"/>
    </source>
</evidence>
<name>A0ABW6YU82_9ACTN</name>
<reference evidence="5 6" key="1">
    <citation type="submission" date="2024-10" db="EMBL/GenBank/DDBJ databases">
        <title>The Natural Products Discovery Center: Release of the First 8490 Sequenced Strains for Exploring Actinobacteria Biosynthetic Diversity.</title>
        <authorList>
            <person name="Kalkreuter E."/>
            <person name="Kautsar S.A."/>
            <person name="Yang D."/>
            <person name="Bader C.D."/>
            <person name="Teijaro C.N."/>
            <person name="Fluegel L."/>
            <person name="Davis C.M."/>
            <person name="Simpson J.R."/>
            <person name="Lauterbach L."/>
            <person name="Steele A.D."/>
            <person name="Gui C."/>
            <person name="Meng S."/>
            <person name="Li G."/>
            <person name="Viehrig K."/>
            <person name="Ye F."/>
            <person name="Su P."/>
            <person name="Kiefer A.F."/>
            <person name="Nichols A."/>
            <person name="Cepeda A.J."/>
            <person name="Yan W."/>
            <person name="Fan B."/>
            <person name="Jiang Y."/>
            <person name="Adhikari A."/>
            <person name="Zheng C.-J."/>
            <person name="Schuster L."/>
            <person name="Cowan T.M."/>
            <person name="Smanski M.J."/>
            <person name="Chevrette M.G."/>
            <person name="De Carvalho L.P.S."/>
            <person name="Shen B."/>
        </authorList>
    </citation>
    <scope>NUCLEOTIDE SEQUENCE [LARGE SCALE GENOMIC DNA]</scope>
    <source>
        <strain evidence="5 6">NPDC013366</strain>
    </source>
</reference>
<organism evidence="5 6">
    <name type="scientific">Streptomyces eurythermus</name>
    <dbReference type="NCBI Taxonomy" id="42237"/>
    <lineage>
        <taxon>Bacteria</taxon>
        <taxon>Bacillati</taxon>
        <taxon>Actinomycetota</taxon>
        <taxon>Actinomycetes</taxon>
        <taxon>Kitasatosporales</taxon>
        <taxon>Streptomycetaceae</taxon>
        <taxon>Streptomyces</taxon>
    </lineage>
</organism>
<evidence type="ECO:0000256" key="3">
    <source>
        <dbReference type="SAM" id="MobiDB-lite"/>
    </source>
</evidence>
<dbReference type="EMBL" id="JBICBM010000004">
    <property type="protein sequence ID" value="MFF9881820.1"/>
    <property type="molecule type" value="Genomic_DNA"/>
</dbReference>
<dbReference type="Gene3D" id="3.40.720.10">
    <property type="entry name" value="Alkaline Phosphatase, subunit A"/>
    <property type="match status" value="1"/>
</dbReference>
<dbReference type="Pfam" id="PF00245">
    <property type="entry name" value="Alk_phosphatase"/>
    <property type="match status" value="2"/>
</dbReference>
<feature type="chain" id="PRO_5045616459" evidence="4">
    <location>
        <begin position="24"/>
        <end position="455"/>
    </location>
</feature>
<keyword evidence="4" id="KW-0732">Signal</keyword>
<dbReference type="InterPro" id="IPR001952">
    <property type="entry name" value="Alkaline_phosphatase"/>
</dbReference>
<gene>
    <name evidence="5" type="ORF">ACF1HC_09450</name>
</gene>
<evidence type="ECO:0000313" key="6">
    <source>
        <dbReference type="Proteomes" id="UP001603418"/>
    </source>
</evidence>
<dbReference type="PANTHER" id="PTHR11596:SF5">
    <property type="entry name" value="ALKALINE PHOSPHATASE"/>
    <property type="match status" value="1"/>
</dbReference>
<evidence type="ECO:0000256" key="2">
    <source>
        <dbReference type="RuleBase" id="RU003946"/>
    </source>
</evidence>
<comment type="similarity">
    <text evidence="2">Belongs to the alkaline phosphatase family.</text>
</comment>
<feature type="compositionally biased region" description="Polar residues" evidence="3">
    <location>
        <begin position="284"/>
        <end position="298"/>
    </location>
</feature>
<dbReference type="Proteomes" id="UP001603418">
    <property type="component" value="Unassembled WGS sequence"/>
</dbReference>
<keyword evidence="6" id="KW-1185">Reference proteome</keyword>
<dbReference type="PRINTS" id="PR00113">
    <property type="entry name" value="ALKPHPHTASE"/>
</dbReference>
<sequence>MHRPSRRHLTLATALLASTTAAAVAFTTGAGATDTKQQAEDAIKGGKAKNVILLIGDGMGDSEITLARDYTVGANGRLNMDKFPLTGEYTTYAVHKDGTPDYVTDSAASGSGWATGAKTVNGRISKTPGTDKAVRTILELAQKNGYATGSVTTAELTDATPAVLASHVTDRSCQGPADMAKCPADTIAAGGPGSIAEQSVNHKVDVLFGGGKQRFDQKVTDGRYKGLTVTEQAKKLGYRIVTDNASMKAVKPGKPVLGLFASGNVPVEWTGKPAAVGGTDPQRCVTSNPHRPSTTPSLADSATKAIQLLEAKQRQKHSKKGFFLQIEGASIDKQDHAADPCGQIGETAAFDRAVKVARAYAAQHPDTLVVTTADHGHTSQIVPLEATPPGLSATLVTNEGQQLKVNYSTNTPGQSQEHTGTEVRIAAQGPLAYRVLGVTNQTDLFTTLREALRLS</sequence>
<comment type="caution">
    <text evidence="5">The sequence shown here is derived from an EMBL/GenBank/DDBJ whole genome shotgun (WGS) entry which is preliminary data.</text>
</comment>
<dbReference type="RefSeq" id="WP_030776187.1">
    <property type="nucleotide sequence ID" value="NZ_JBFACJ010000009.1"/>
</dbReference>
<dbReference type="GO" id="GO:0004035">
    <property type="term" value="F:alkaline phosphatase activity"/>
    <property type="evidence" value="ECO:0007669"/>
    <property type="project" value="UniProtKB-EC"/>
</dbReference>
<feature type="region of interest" description="Disordered" evidence="3">
    <location>
        <begin position="275"/>
        <end position="298"/>
    </location>
</feature>
<dbReference type="PROSITE" id="PS51318">
    <property type="entry name" value="TAT"/>
    <property type="match status" value="1"/>
</dbReference>
<proteinExistence type="inferred from homology"/>
<evidence type="ECO:0000256" key="1">
    <source>
        <dbReference type="ARBA" id="ARBA00022553"/>
    </source>
</evidence>
<dbReference type="CDD" id="cd16012">
    <property type="entry name" value="ALP"/>
    <property type="match status" value="1"/>
</dbReference>
<dbReference type="SUPFAM" id="SSF53649">
    <property type="entry name" value="Alkaline phosphatase-like"/>
    <property type="match status" value="1"/>
</dbReference>
<evidence type="ECO:0000313" key="5">
    <source>
        <dbReference type="EMBL" id="MFF9881820.1"/>
    </source>
</evidence>
<dbReference type="EC" id="3.1.3.1" evidence="5"/>